<dbReference type="GO" id="GO:0010468">
    <property type="term" value="P:regulation of gene expression"/>
    <property type="evidence" value="ECO:0007669"/>
    <property type="project" value="UniProtKB-ARBA"/>
</dbReference>
<sequence>MQHRTSSSSTSGTTPNNGYRNDGFVSRDHPTPSASTIGGNGQPQPPTLPPLSSFRHVPPPHGSSNAYSHPSTTTLPPPTSISAHSREYHYYSQQQPGHVSSHSTNSAIATTSHAINPSAANARQGSSVGSATSGANHVSIGSTTGSTTVGSTAITTRPTHIQQQGYSDYDREYYSQHHPQSEYGNSTAIASHGNGNHHPSQHYYRQYNSGTGSGGSHYNPPPPQHMLHGSGHQQIHHHSPTHPQIHSQSTGSGAQSGMTYGRDPHPYSIQHHQQQHYNQQQPMDMHHTVISPLPGPAQYHHQHHSIVPTSQQHRDQRDHQQQSMPYHHPMQQHPHLNQHHQQQSMHHPQEYQRHSYQPVHHSQPPRIEHRKSFSGSLPVSHQPSQYQQHQSNFRGDNLDESHDSTAAAYRPLSHPSTAGSASHADNDITTITPIVPTTSVMPAASNAAPSNTNAKLAPVTTSPTMSGQALHGSTYPLQQIQQSERQQIKQEYSSVNDSESTFYPAKESNPLQPIQSLQQKKSVVRPKSPPQGNGPIARRPIGRPRSSATTKFDAPNPPPQSRPHQTARNTSPGTYTDHSNASESSDGYKESYADMAYANHQLAQKDEIYRSRLDKFAKETKELRMGIYPEYLDALKVLEQERDAALVEAALFRDYTIECAKKVHQLEHDTCLTEYVGEKSGLRESMLNQLNEKKRKLKEERDGFDVATDAGIEATKNVGIRKAARLNQRFNAGNNGSEEGAMSRKNGKRNKGQNGPLLVFQLKDHEIYDDLGLLRRNANVRKATSGYKSRR</sequence>
<feature type="compositionally biased region" description="Polar residues" evidence="6">
    <location>
        <begin position="241"/>
        <end position="258"/>
    </location>
</feature>
<evidence type="ECO:0000313" key="8">
    <source>
        <dbReference type="Proteomes" id="UP000077115"/>
    </source>
</evidence>
<dbReference type="SMART" id="SM01401">
    <property type="entry name" value="Sds3"/>
    <property type="match status" value="1"/>
</dbReference>
<feature type="compositionally biased region" description="Low complexity" evidence="6">
    <location>
        <begin position="321"/>
        <end position="346"/>
    </location>
</feature>
<dbReference type="Proteomes" id="UP000077115">
    <property type="component" value="Unassembled WGS sequence"/>
</dbReference>
<feature type="compositionally biased region" description="Polar residues" evidence="6">
    <location>
        <begin position="562"/>
        <end position="585"/>
    </location>
</feature>
<dbReference type="PANTHER" id="PTHR21964">
    <property type="entry name" value="BREAST CANCER METASTASIS-SUPPRESSOR 1"/>
    <property type="match status" value="1"/>
</dbReference>
<dbReference type="Pfam" id="PF08598">
    <property type="entry name" value="Sds3"/>
    <property type="match status" value="1"/>
</dbReference>
<comment type="subcellular location">
    <subcellularLocation>
        <location evidence="1">Nucleus</location>
    </subcellularLocation>
</comment>
<evidence type="ECO:0000256" key="5">
    <source>
        <dbReference type="ARBA" id="ARBA00023242"/>
    </source>
</evidence>
<keyword evidence="4" id="KW-0804">Transcription</keyword>
<feature type="compositionally biased region" description="Low complexity" evidence="6">
    <location>
        <begin position="138"/>
        <end position="156"/>
    </location>
</feature>
<feature type="compositionally biased region" description="Low complexity" evidence="6">
    <location>
        <begin position="1"/>
        <end position="14"/>
    </location>
</feature>
<dbReference type="AlphaFoldDB" id="A0A177WG96"/>
<evidence type="ECO:0008006" key="9">
    <source>
        <dbReference type="Google" id="ProtNLM"/>
    </source>
</evidence>
<feature type="compositionally biased region" description="Polar residues" evidence="6">
    <location>
        <begin position="119"/>
        <end position="136"/>
    </location>
</feature>
<evidence type="ECO:0000313" key="7">
    <source>
        <dbReference type="EMBL" id="OAJ38714.1"/>
    </source>
</evidence>
<feature type="compositionally biased region" description="Polar residues" evidence="6">
    <location>
        <begin position="492"/>
        <end position="501"/>
    </location>
</feature>
<dbReference type="OrthoDB" id="70376at2759"/>
<evidence type="ECO:0000256" key="4">
    <source>
        <dbReference type="ARBA" id="ARBA00023163"/>
    </source>
</evidence>
<evidence type="ECO:0000256" key="6">
    <source>
        <dbReference type="SAM" id="MobiDB-lite"/>
    </source>
</evidence>
<evidence type="ECO:0000256" key="2">
    <source>
        <dbReference type="ARBA" id="ARBA00022491"/>
    </source>
</evidence>
<feature type="region of interest" description="Disordered" evidence="6">
    <location>
        <begin position="175"/>
        <end position="401"/>
    </location>
</feature>
<organism evidence="7 8">
    <name type="scientific">Batrachochytrium dendrobatidis (strain JEL423)</name>
    <dbReference type="NCBI Taxonomy" id="403673"/>
    <lineage>
        <taxon>Eukaryota</taxon>
        <taxon>Fungi</taxon>
        <taxon>Fungi incertae sedis</taxon>
        <taxon>Chytridiomycota</taxon>
        <taxon>Chytridiomycota incertae sedis</taxon>
        <taxon>Chytridiomycetes</taxon>
        <taxon>Rhizophydiales</taxon>
        <taxon>Rhizophydiales incertae sedis</taxon>
        <taxon>Batrachochytrium</taxon>
    </lineage>
</organism>
<feature type="compositionally biased region" description="Low complexity" evidence="6">
    <location>
        <begin position="478"/>
        <end position="491"/>
    </location>
</feature>
<evidence type="ECO:0000256" key="3">
    <source>
        <dbReference type="ARBA" id="ARBA00023015"/>
    </source>
</evidence>
<accession>A0A177WG96</accession>
<feature type="compositionally biased region" description="Low complexity" evidence="6">
    <location>
        <begin position="442"/>
        <end position="454"/>
    </location>
</feature>
<feature type="compositionally biased region" description="Low complexity" evidence="6">
    <location>
        <begin position="270"/>
        <end position="281"/>
    </location>
</feature>
<dbReference type="VEuPathDB" id="FungiDB:BDEG_22621"/>
<feature type="compositionally biased region" description="Low complexity" evidence="6">
    <location>
        <begin position="380"/>
        <end position="391"/>
    </location>
</feature>
<feature type="region of interest" description="Disordered" evidence="6">
    <location>
        <begin position="442"/>
        <end position="588"/>
    </location>
</feature>
<feature type="region of interest" description="Disordered" evidence="6">
    <location>
        <begin position="729"/>
        <end position="755"/>
    </location>
</feature>
<dbReference type="eggNOG" id="KOG4466">
    <property type="taxonomic scope" value="Eukaryota"/>
</dbReference>
<gene>
    <name evidence="7" type="ORF">BDEG_22621</name>
</gene>
<dbReference type="GO" id="GO:0005654">
    <property type="term" value="C:nucleoplasm"/>
    <property type="evidence" value="ECO:0007669"/>
    <property type="project" value="UniProtKB-ARBA"/>
</dbReference>
<name>A0A177WG96_BATDL</name>
<keyword evidence="5" id="KW-0539">Nucleus</keyword>
<feature type="compositionally biased region" description="Polar residues" evidence="6">
    <location>
        <begin position="509"/>
        <end position="521"/>
    </location>
</feature>
<feature type="region of interest" description="Disordered" evidence="6">
    <location>
        <begin position="119"/>
        <end position="162"/>
    </location>
</feature>
<feature type="region of interest" description="Disordered" evidence="6">
    <location>
        <begin position="1"/>
        <end position="82"/>
    </location>
</feature>
<protein>
    <recommendedName>
        <fullName evidence="9">Sds3-like-domain-containing protein</fullName>
    </recommendedName>
</protein>
<dbReference type="EMBL" id="DS022302">
    <property type="protein sequence ID" value="OAJ38714.1"/>
    <property type="molecule type" value="Genomic_DNA"/>
</dbReference>
<dbReference type="STRING" id="403673.A0A177WG96"/>
<feature type="compositionally biased region" description="Polar residues" evidence="6">
    <location>
        <begin position="182"/>
        <end position="198"/>
    </location>
</feature>
<feature type="compositionally biased region" description="Low complexity" evidence="6">
    <location>
        <begin position="534"/>
        <end position="548"/>
    </location>
</feature>
<reference evidence="7 8" key="2">
    <citation type="submission" date="2016-05" db="EMBL/GenBank/DDBJ databases">
        <title>Lineage-specific infection strategies underlie the spectrum of fungal disease in amphibians.</title>
        <authorList>
            <person name="Cuomo C.A."/>
            <person name="Farrer R.A."/>
            <person name="James T."/>
            <person name="Longcore J."/>
            <person name="Birren B."/>
        </authorList>
    </citation>
    <scope>NUCLEOTIDE SEQUENCE [LARGE SCALE GENOMIC DNA]</scope>
    <source>
        <strain evidence="7 8">JEL423</strain>
    </source>
</reference>
<reference evidence="7 8" key="1">
    <citation type="submission" date="2006-10" db="EMBL/GenBank/DDBJ databases">
        <title>The Genome Sequence of Batrachochytrium dendrobatidis JEL423.</title>
        <authorList>
            <consortium name="The Broad Institute Genome Sequencing Platform"/>
            <person name="Birren B."/>
            <person name="Lander E."/>
            <person name="Galagan J."/>
            <person name="Cuomo C."/>
            <person name="Devon K."/>
            <person name="Jaffe D."/>
            <person name="Butler J."/>
            <person name="Alvarez P."/>
            <person name="Gnerre S."/>
            <person name="Grabherr M."/>
            <person name="Kleber M."/>
            <person name="Mauceli E."/>
            <person name="Brockman W."/>
            <person name="Young S."/>
            <person name="LaButti K."/>
            <person name="Sykes S."/>
            <person name="DeCaprio D."/>
            <person name="Crawford M."/>
            <person name="Koehrsen M."/>
            <person name="Engels R."/>
            <person name="Montgomery P."/>
            <person name="Pearson M."/>
            <person name="Howarth C."/>
            <person name="Larson L."/>
            <person name="White J."/>
            <person name="O'Leary S."/>
            <person name="Kodira C."/>
            <person name="Zeng Q."/>
            <person name="Yandava C."/>
            <person name="Alvarado L."/>
            <person name="Longcore J."/>
            <person name="James T."/>
        </authorList>
    </citation>
    <scope>NUCLEOTIDE SEQUENCE [LARGE SCALE GENOMIC DNA]</scope>
    <source>
        <strain evidence="7 8">JEL423</strain>
    </source>
</reference>
<proteinExistence type="predicted"/>
<evidence type="ECO:0000256" key="1">
    <source>
        <dbReference type="ARBA" id="ARBA00004123"/>
    </source>
</evidence>
<dbReference type="InterPro" id="IPR013907">
    <property type="entry name" value="Sds3"/>
</dbReference>
<keyword evidence="2" id="KW-0678">Repressor</keyword>
<keyword evidence="3" id="KW-0805">Transcription regulation</keyword>